<evidence type="ECO:0000313" key="3">
    <source>
        <dbReference type="Proteomes" id="UP001432180"/>
    </source>
</evidence>
<protein>
    <submittedName>
        <fullName evidence="2">Nucleotidyltransferase</fullName>
    </submittedName>
</protein>
<feature type="region of interest" description="Disordered" evidence="1">
    <location>
        <begin position="149"/>
        <end position="170"/>
    </location>
</feature>
<evidence type="ECO:0000256" key="1">
    <source>
        <dbReference type="SAM" id="MobiDB-lite"/>
    </source>
</evidence>
<gene>
    <name evidence="2" type="ORF">Thiowin_00829</name>
</gene>
<evidence type="ECO:0000313" key="2">
    <source>
        <dbReference type="EMBL" id="WPL15900.1"/>
    </source>
</evidence>
<dbReference type="Proteomes" id="UP001432180">
    <property type="component" value="Chromosome"/>
</dbReference>
<keyword evidence="3" id="KW-1185">Reference proteome</keyword>
<sequence>MDEQITEFEHARRKAAERMGVTNRRLWPDNGEIQERLLEQQRLFGGSTYQDEQHSLLQQSLAAMQLFVSFTPRLVGPVLAGTATRAQGIELQVFTDNTEEIIWTLIDHRIPWSADQASFRYAGNQRQDHPIVRFLAGAVPVQIDVLPPKARHNPPLDPVSNRPQRGASPDQVAQLLTETQCCIRSSPGNQDR</sequence>
<proteinExistence type="predicted"/>
<reference evidence="2 3" key="1">
    <citation type="journal article" date="2023" name="Microorganisms">
        <title>Thiorhodovibrio frisius and Trv. litoralis spp. nov., Two Novel Members from a Clade of Fastidious Purple Sulfur Bacteria That Exhibit Unique Red-Shifted Light-Harvesting Capabilities.</title>
        <authorList>
            <person name="Methner A."/>
            <person name="Kuzyk S.B."/>
            <person name="Petersen J."/>
            <person name="Bauer S."/>
            <person name="Brinkmann H."/>
            <person name="Sichau K."/>
            <person name="Wanner G."/>
            <person name="Wolf J."/>
            <person name="Neumann-Schaal M."/>
            <person name="Henke P."/>
            <person name="Tank M."/>
            <person name="Sproer C."/>
            <person name="Bunk B."/>
            <person name="Overmann J."/>
        </authorList>
    </citation>
    <scope>NUCLEOTIDE SEQUENCE [LARGE SCALE GENOMIC DNA]</scope>
    <source>
        <strain evidence="2 3">DSM 6702</strain>
    </source>
</reference>
<organism evidence="2 3">
    <name type="scientific">Thiorhodovibrio winogradskyi</name>
    <dbReference type="NCBI Taxonomy" id="77007"/>
    <lineage>
        <taxon>Bacteria</taxon>
        <taxon>Pseudomonadati</taxon>
        <taxon>Pseudomonadota</taxon>
        <taxon>Gammaproteobacteria</taxon>
        <taxon>Chromatiales</taxon>
        <taxon>Chromatiaceae</taxon>
        <taxon>Thiorhodovibrio</taxon>
    </lineage>
</organism>
<name>A0ABZ0S5V1_9GAMM</name>
<accession>A0ABZ0S5V1</accession>
<dbReference type="EMBL" id="CP121472">
    <property type="protein sequence ID" value="WPL15900.1"/>
    <property type="molecule type" value="Genomic_DNA"/>
</dbReference>